<sequence>MSLSILADAPSASQHDISASTEDRQTPSTTPTSTNSATMMHYIYSITDYLGLTASGSASKQTAVDDYDDDLSEDDEPAWRTRGGMTRNSVSASHVSGGGGKPKCPEWNKGKCRTPCPSRMDHRCSRCSSPSHPAVRCR</sequence>
<dbReference type="AlphaFoldDB" id="A0A550CFL9"/>
<protein>
    <submittedName>
        <fullName evidence="2">Uncharacterized protein</fullName>
    </submittedName>
</protein>
<feature type="region of interest" description="Disordered" evidence="1">
    <location>
        <begin position="1"/>
        <end position="37"/>
    </location>
</feature>
<name>A0A550CFL9_9AGAR</name>
<dbReference type="Proteomes" id="UP000320762">
    <property type="component" value="Unassembled WGS sequence"/>
</dbReference>
<comment type="caution">
    <text evidence="2">The sequence shown here is derived from an EMBL/GenBank/DDBJ whole genome shotgun (WGS) entry which is preliminary data.</text>
</comment>
<evidence type="ECO:0000256" key="1">
    <source>
        <dbReference type="SAM" id="MobiDB-lite"/>
    </source>
</evidence>
<feature type="compositionally biased region" description="Polar residues" evidence="1">
    <location>
        <begin position="11"/>
        <end position="20"/>
    </location>
</feature>
<feature type="region of interest" description="Disordered" evidence="1">
    <location>
        <begin position="57"/>
        <end position="138"/>
    </location>
</feature>
<feature type="compositionally biased region" description="Acidic residues" evidence="1">
    <location>
        <begin position="65"/>
        <end position="76"/>
    </location>
</feature>
<accession>A0A550CFL9</accession>
<reference evidence="2 3" key="1">
    <citation type="journal article" date="2019" name="New Phytol.">
        <title>Comparative genomics reveals unique wood-decay strategies and fruiting body development in the Schizophyllaceae.</title>
        <authorList>
            <person name="Almasi E."/>
            <person name="Sahu N."/>
            <person name="Krizsan K."/>
            <person name="Balint B."/>
            <person name="Kovacs G.M."/>
            <person name="Kiss B."/>
            <person name="Cseklye J."/>
            <person name="Drula E."/>
            <person name="Henrissat B."/>
            <person name="Nagy I."/>
            <person name="Chovatia M."/>
            <person name="Adam C."/>
            <person name="LaButti K."/>
            <person name="Lipzen A."/>
            <person name="Riley R."/>
            <person name="Grigoriev I.V."/>
            <person name="Nagy L.G."/>
        </authorList>
    </citation>
    <scope>NUCLEOTIDE SEQUENCE [LARGE SCALE GENOMIC DNA]</scope>
    <source>
        <strain evidence="2 3">NL-1724</strain>
    </source>
</reference>
<gene>
    <name evidence="2" type="ORF">BD626DRAFT_273806</name>
</gene>
<evidence type="ECO:0000313" key="3">
    <source>
        <dbReference type="Proteomes" id="UP000320762"/>
    </source>
</evidence>
<dbReference type="EMBL" id="VDMD01000009">
    <property type="protein sequence ID" value="TRM63598.1"/>
    <property type="molecule type" value="Genomic_DNA"/>
</dbReference>
<proteinExistence type="predicted"/>
<dbReference type="OrthoDB" id="10541062at2759"/>
<organism evidence="2 3">
    <name type="scientific">Schizophyllum amplum</name>
    <dbReference type="NCBI Taxonomy" id="97359"/>
    <lineage>
        <taxon>Eukaryota</taxon>
        <taxon>Fungi</taxon>
        <taxon>Dikarya</taxon>
        <taxon>Basidiomycota</taxon>
        <taxon>Agaricomycotina</taxon>
        <taxon>Agaricomycetes</taxon>
        <taxon>Agaricomycetidae</taxon>
        <taxon>Agaricales</taxon>
        <taxon>Schizophyllaceae</taxon>
        <taxon>Schizophyllum</taxon>
    </lineage>
</organism>
<evidence type="ECO:0000313" key="2">
    <source>
        <dbReference type="EMBL" id="TRM63598.1"/>
    </source>
</evidence>
<keyword evidence="3" id="KW-1185">Reference proteome</keyword>